<feature type="binding site" evidence="6">
    <location>
        <position position="293"/>
    </location>
    <ligand>
        <name>chlorophyll a</name>
        <dbReference type="ChEBI" id="CHEBI:58416"/>
        <label>1</label>
    </ligand>
</feature>
<dbReference type="PANTHER" id="PTHR21649">
    <property type="entry name" value="CHLOROPHYLL A/B BINDING PROTEIN"/>
    <property type="match status" value="1"/>
</dbReference>
<feature type="binding site" description="axial binding residue" evidence="6">
    <location>
        <position position="235"/>
    </location>
    <ligand>
        <name>chlorophyll b</name>
        <dbReference type="ChEBI" id="CHEBI:61721"/>
        <label>1</label>
    </ligand>
    <ligandPart>
        <name>Mg</name>
        <dbReference type="ChEBI" id="CHEBI:25107"/>
    </ligandPart>
</feature>
<dbReference type="InterPro" id="IPR001344">
    <property type="entry name" value="Chloro_AB-bd_pln"/>
</dbReference>
<feature type="binding site" evidence="6">
    <location>
        <position position="166"/>
    </location>
    <ligand>
        <name>chlorophyll a</name>
        <dbReference type="ChEBI" id="CHEBI:58416"/>
        <label>1</label>
    </ligand>
</feature>
<dbReference type="EMBL" id="CAUYUE010000002">
    <property type="protein sequence ID" value="CAK0746974.1"/>
    <property type="molecule type" value="Genomic_DNA"/>
</dbReference>
<dbReference type="GO" id="GO:0009535">
    <property type="term" value="C:chloroplast thylakoid membrane"/>
    <property type="evidence" value="ECO:0007669"/>
    <property type="project" value="UniProtKB-SubCell"/>
</dbReference>
<evidence type="ECO:0000313" key="9">
    <source>
        <dbReference type="Proteomes" id="UP001314263"/>
    </source>
</evidence>
<keyword evidence="1 6" id="KW-0148">Chlorophyll</keyword>
<keyword evidence="9" id="KW-1185">Reference proteome</keyword>
<reference evidence="8 9" key="1">
    <citation type="submission" date="2023-10" db="EMBL/GenBank/DDBJ databases">
        <authorList>
            <person name="Maclean D."/>
            <person name="Macfadyen A."/>
        </authorList>
    </citation>
    <scope>NUCLEOTIDE SEQUENCE [LARGE SCALE GENOMIC DNA]</scope>
</reference>
<feature type="binding site" evidence="6">
    <location>
        <position position="307"/>
    </location>
    <ligand>
        <name>chlorophyll a</name>
        <dbReference type="ChEBI" id="CHEBI:58416"/>
        <label>1</label>
    </ligand>
</feature>
<dbReference type="AlphaFoldDB" id="A0AAV1HUV0"/>
<keyword evidence="7" id="KW-0793">Thylakoid</keyword>
<dbReference type="Gene3D" id="1.10.3460.10">
    <property type="entry name" value="Chlorophyll a/b binding protein domain"/>
    <property type="match status" value="1"/>
</dbReference>
<protein>
    <recommendedName>
        <fullName evidence="7">Chlorophyll a-b binding protein, chloroplastic</fullName>
    </recommendedName>
</protein>
<feature type="binding site" evidence="6">
    <location>
        <position position="258"/>
    </location>
    <ligand>
        <name>chlorophyll a</name>
        <dbReference type="ChEBI" id="CHEBI:58416"/>
        <label>6</label>
    </ligand>
</feature>
<accession>A0AAV1HUV0</accession>
<dbReference type="GO" id="GO:0009523">
    <property type="term" value="C:photosystem II"/>
    <property type="evidence" value="ECO:0007669"/>
    <property type="project" value="UniProtKB-KW"/>
</dbReference>
<evidence type="ECO:0000256" key="2">
    <source>
        <dbReference type="ARBA" id="ARBA00022528"/>
    </source>
</evidence>
<dbReference type="GO" id="GO:0016168">
    <property type="term" value="F:chlorophyll binding"/>
    <property type="evidence" value="ECO:0007669"/>
    <property type="project" value="UniProtKB-KW"/>
</dbReference>
<organism evidence="8 9">
    <name type="scientific">Coccomyxa viridis</name>
    <dbReference type="NCBI Taxonomy" id="1274662"/>
    <lineage>
        <taxon>Eukaryota</taxon>
        <taxon>Viridiplantae</taxon>
        <taxon>Chlorophyta</taxon>
        <taxon>core chlorophytes</taxon>
        <taxon>Trebouxiophyceae</taxon>
        <taxon>Trebouxiophyceae incertae sedis</taxon>
        <taxon>Coccomyxaceae</taxon>
        <taxon>Coccomyxa</taxon>
    </lineage>
</organism>
<evidence type="ECO:0000256" key="7">
    <source>
        <dbReference type="RuleBase" id="RU363080"/>
    </source>
</evidence>
<dbReference type="SUPFAM" id="SSF103511">
    <property type="entry name" value="Chlorophyll a-b binding protein"/>
    <property type="match status" value="1"/>
</dbReference>
<feature type="binding site" description="axial binding residue" evidence="6">
    <location>
        <position position="171"/>
    </location>
    <ligand>
        <name>chlorophyll b</name>
        <dbReference type="ChEBI" id="CHEBI:61721"/>
        <label>1</label>
    </ligand>
    <ligandPart>
        <name>Mg</name>
        <dbReference type="ChEBI" id="CHEBI:25107"/>
    </ligandPart>
</feature>
<evidence type="ECO:0000313" key="8">
    <source>
        <dbReference type="EMBL" id="CAK0746974.1"/>
    </source>
</evidence>
<dbReference type="GO" id="GO:0009765">
    <property type="term" value="P:photosynthesis, light harvesting"/>
    <property type="evidence" value="ECO:0007669"/>
    <property type="project" value="InterPro"/>
</dbReference>
<keyword evidence="7" id="KW-0604">Photosystem II</keyword>
<dbReference type="GO" id="GO:0009522">
    <property type="term" value="C:photosystem I"/>
    <property type="evidence" value="ECO:0007669"/>
    <property type="project" value="UniProtKB-KW"/>
</dbReference>
<evidence type="ECO:0000256" key="4">
    <source>
        <dbReference type="ARBA" id="ARBA00022640"/>
    </source>
</evidence>
<evidence type="ECO:0000256" key="6">
    <source>
        <dbReference type="PIRSR" id="PIRSR601344-1"/>
    </source>
</evidence>
<sequence>MSSVNARRLSQHTASCSFNNHSAVSKPTFGRTSDLLVHRLKLNSRHRNADLRVQAAVSDLVGVLLFSAFPFVSVQALADSDFGKKLQERLEDKKPEFEQQERRKAEAMARARQQSPWYGPERPKWLGPLEYNYDTYQSGEAPGDYAYDILQLGREQKDFDRYYELEILHSRWAMLGALGALIPETLQYSGLSNFSEARWWAVGAAKLEGEDLNYFGIEGLRIAGGQGIIIIAVCQVLLMFGPEYARACGIEALEPLGLYLPGDKNYPGGVFDPLGLSDDPASFIDLQVKEQKNGRLAMVAWLGFFAQAYVTRKGPVENLLDFFSDPQKNNITAYL</sequence>
<comment type="caution">
    <text evidence="8">The sequence shown here is derived from an EMBL/GenBank/DDBJ whole genome shotgun (WGS) entry which is preliminary data.</text>
</comment>
<comment type="function">
    <text evidence="7">The light-harvesting complex (LHC) functions as a light receptor, it captures and delivers excitation energy to photosystems with which it is closely associated.</text>
</comment>
<dbReference type="Proteomes" id="UP001314263">
    <property type="component" value="Unassembled WGS sequence"/>
</dbReference>
<comment type="subcellular location">
    <subcellularLocation>
        <location evidence="7">Plastid</location>
        <location evidence="7">Chloroplast thylakoid membrane</location>
    </subcellularLocation>
</comment>
<name>A0AAV1HUV0_9CHLO</name>
<evidence type="ECO:0000256" key="3">
    <source>
        <dbReference type="ARBA" id="ARBA00022531"/>
    </source>
</evidence>
<evidence type="ECO:0000256" key="5">
    <source>
        <dbReference type="ARBA" id="ARBA00022991"/>
    </source>
</evidence>
<dbReference type="Pfam" id="PF00504">
    <property type="entry name" value="Chloroa_b-bind"/>
    <property type="match status" value="1"/>
</dbReference>
<keyword evidence="4 7" id="KW-0934">Plastid</keyword>
<feature type="binding site" evidence="6">
    <location>
        <position position="289"/>
    </location>
    <ligand>
        <name>chlorophyll a</name>
        <dbReference type="ChEBI" id="CHEBI:58416"/>
        <label>1</label>
    </ligand>
</feature>
<gene>
    <name evidence="8" type="ORF">CVIRNUC_001732</name>
</gene>
<keyword evidence="7" id="KW-0603">Photosystem I</keyword>
<feature type="binding site" description="axial binding residue" evidence="6">
    <location>
        <position position="243"/>
    </location>
    <ligand>
        <name>chlorophyll b</name>
        <dbReference type="ChEBI" id="CHEBI:61721"/>
        <label>1</label>
    </ligand>
    <ligandPart>
        <name>Mg</name>
        <dbReference type="ChEBI" id="CHEBI:25107"/>
    </ligandPart>
</feature>
<feature type="binding site" evidence="6">
    <location>
        <position position="295"/>
    </location>
    <ligand>
        <name>chlorophyll a</name>
        <dbReference type="ChEBI" id="CHEBI:58416"/>
        <label>1</label>
    </ligand>
</feature>
<evidence type="ECO:0000256" key="1">
    <source>
        <dbReference type="ARBA" id="ARBA00022494"/>
    </source>
</evidence>
<dbReference type="FunFam" id="1.10.3460.10:FF:000009">
    <property type="entry name" value="Chlorophyll a-b binding protein, chloroplastic"/>
    <property type="match status" value="1"/>
</dbReference>
<feature type="binding site" evidence="6">
    <location>
        <position position="290"/>
    </location>
    <ligand>
        <name>chlorophyll a</name>
        <dbReference type="ChEBI" id="CHEBI:58416"/>
        <label>1</label>
    </ligand>
</feature>
<proteinExistence type="inferred from homology"/>
<comment type="similarity">
    <text evidence="7">Belongs to the light-harvesting chlorophyll a/b-binding (LHC) protein family.</text>
</comment>
<dbReference type="InterPro" id="IPR022796">
    <property type="entry name" value="Chloroa_b-bind"/>
</dbReference>
<keyword evidence="2 7" id="KW-0150">Chloroplast</keyword>
<feature type="binding site" evidence="6">
    <location>
        <position position="169"/>
    </location>
    <ligand>
        <name>chlorophyll a</name>
        <dbReference type="ChEBI" id="CHEBI:58416"/>
        <label>1</label>
    </ligand>
</feature>
<keyword evidence="5 7" id="KW-0157">Chromophore</keyword>
<keyword evidence="3 7" id="KW-0602">Photosynthesis</keyword>